<dbReference type="OrthoDB" id="9801841at2"/>
<feature type="compositionally biased region" description="Basic residues" evidence="1">
    <location>
        <begin position="12"/>
        <end position="31"/>
    </location>
</feature>
<feature type="compositionally biased region" description="Low complexity" evidence="1">
    <location>
        <begin position="32"/>
        <end position="49"/>
    </location>
</feature>
<dbReference type="InterPro" id="IPR036457">
    <property type="entry name" value="PPM-type-like_dom_sf"/>
</dbReference>
<feature type="region of interest" description="Disordered" evidence="1">
    <location>
        <begin position="373"/>
        <end position="399"/>
    </location>
</feature>
<evidence type="ECO:0000313" key="3">
    <source>
        <dbReference type="EMBL" id="RWZ50027.1"/>
    </source>
</evidence>
<dbReference type="Proteomes" id="UP000288547">
    <property type="component" value="Unassembled WGS sequence"/>
</dbReference>
<dbReference type="Gene3D" id="3.60.40.10">
    <property type="entry name" value="PPM-type phosphatase domain"/>
    <property type="match status" value="1"/>
</dbReference>
<dbReference type="InterPro" id="IPR015655">
    <property type="entry name" value="PP2C"/>
</dbReference>
<evidence type="ECO:0000313" key="4">
    <source>
        <dbReference type="Proteomes" id="UP000288547"/>
    </source>
</evidence>
<feature type="region of interest" description="Disordered" evidence="1">
    <location>
        <begin position="1"/>
        <end position="96"/>
    </location>
</feature>
<dbReference type="GO" id="GO:0004722">
    <property type="term" value="F:protein serine/threonine phosphatase activity"/>
    <property type="evidence" value="ECO:0007669"/>
    <property type="project" value="InterPro"/>
</dbReference>
<reference evidence="3 4" key="1">
    <citation type="submission" date="2018-12" db="EMBL/GenBank/DDBJ databases">
        <authorList>
            <person name="Li F."/>
        </authorList>
    </citation>
    <scope>NUCLEOTIDE SEQUENCE [LARGE SCALE GENOMIC DNA]</scope>
    <source>
        <strain evidence="3 4">11W25H-1</strain>
    </source>
</reference>
<feature type="compositionally biased region" description="Low complexity" evidence="1">
    <location>
        <begin position="1"/>
        <end position="11"/>
    </location>
</feature>
<dbReference type="SMART" id="SM00331">
    <property type="entry name" value="PP2C_SIG"/>
    <property type="match status" value="1"/>
</dbReference>
<dbReference type="EMBL" id="RZNB01000004">
    <property type="protein sequence ID" value="RWZ50027.1"/>
    <property type="molecule type" value="Genomic_DNA"/>
</dbReference>
<evidence type="ECO:0000259" key="2">
    <source>
        <dbReference type="PROSITE" id="PS51746"/>
    </source>
</evidence>
<evidence type="ECO:0000256" key="1">
    <source>
        <dbReference type="SAM" id="MobiDB-lite"/>
    </source>
</evidence>
<dbReference type="InterPro" id="IPR001932">
    <property type="entry name" value="PPM-type_phosphatase-like_dom"/>
</dbReference>
<keyword evidence="4" id="KW-1185">Reference proteome</keyword>
<dbReference type="PROSITE" id="PS51746">
    <property type="entry name" value="PPM_2"/>
    <property type="match status" value="1"/>
</dbReference>
<proteinExistence type="predicted"/>
<gene>
    <name evidence="3" type="ORF">ELQ90_11830</name>
</gene>
<dbReference type="SUPFAM" id="SSF81606">
    <property type="entry name" value="PP2C-like"/>
    <property type="match status" value="1"/>
</dbReference>
<dbReference type="SMART" id="SM00332">
    <property type="entry name" value="PP2Cc"/>
    <property type="match status" value="1"/>
</dbReference>
<dbReference type="AlphaFoldDB" id="A0A444PS05"/>
<dbReference type="CDD" id="cd00143">
    <property type="entry name" value="PP2Cc"/>
    <property type="match status" value="1"/>
</dbReference>
<feature type="domain" description="PPM-type phosphatase" evidence="2">
    <location>
        <begin position="138"/>
        <end position="371"/>
    </location>
</feature>
<accession>A0A444PS05</accession>
<comment type="caution">
    <text evidence="3">The sequence shown here is derived from an EMBL/GenBank/DDBJ whole genome shotgun (WGS) entry which is preliminary data.</text>
</comment>
<dbReference type="Pfam" id="PF13672">
    <property type="entry name" value="PP2C_2"/>
    <property type="match status" value="1"/>
</dbReference>
<dbReference type="PANTHER" id="PTHR47992">
    <property type="entry name" value="PROTEIN PHOSPHATASE"/>
    <property type="match status" value="1"/>
</dbReference>
<organism evidence="3 4">
    <name type="scientific">Labedella phragmitis</name>
    <dbReference type="NCBI Taxonomy" id="2498849"/>
    <lineage>
        <taxon>Bacteria</taxon>
        <taxon>Bacillati</taxon>
        <taxon>Actinomycetota</taxon>
        <taxon>Actinomycetes</taxon>
        <taxon>Micrococcales</taxon>
        <taxon>Microbacteriaceae</taxon>
        <taxon>Labedella</taxon>
    </lineage>
</organism>
<protein>
    <submittedName>
        <fullName evidence="3">Serine/threonine-protein phosphatase</fullName>
    </submittedName>
</protein>
<name>A0A444PS05_9MICO</name>
<sequence>MPERSVALSSRTRSRSLRPRCRRSCSRRPSRPLRSSRSSSLARSRSGSACGWGSAGDPSARATSRRARSTSACSRPDPPLEPDRSHRGAAGRWAAVPIASRGRGRVAWRTGPLSYRGPGKDVRVDNRILIADERSEISIAAAGRSETGPVRAVNEDSLFSAAPVFAVADGLGGHHRGDLASRAMVEQLGLSVRPGRPTAPEAIFTAITAANATVRSWSTRGGIAGTTIAGVALVSLSTQIDLHWMVFNIGDSRVYLRDERGLRQVTVDHSAVQELLDDGSITREQAASHPDRNVVTRAVGVEDDADPDVWLIPVSGRQTFVICSDGLTRDVSEAEIVGDLDAGVENAASALVERAIRQGSRDNVTVVVVDAVSTETGPQSPGYHDDRPLGVLEETLPRT</sequence>